<dbReference type="PROSITE" id="PS50885">
    <property type="entry name" value="HAMP"/>
    <property type="match status" value="2"/>
</dbReference>
<organism evidence="7 8">
    <name type="scientific">Devosia psychrophila</name>
    <dbReference type="NCBI Taxonomy" id="728005"/>
    <lineage>
        <taxon>Bacteria</taxon>
        <taxon>Pseudomonadati</taxon>
        <taxon>Pseudomonadota</taxon>
        <taxon>Alphaproteobacteria</taxon>
        <taxon>Hyphomicrobiales</taxon>
        <taxon>Devosiaceae</taxon>
        <taxon>Devosia</taxon>
    </lineage>
</organism>
<gene>
    <name evidence="7" type="ORF">SAMN04488059_1495</name>
</gene>
<protein>
    <submittedName>
        <fullName evidence="7">Methyl-accepting chemotaxis protein</fullName>
    </submittedName>
</protein>
<dbReference type="Gene3D" id="1.20.120.1530">
    <property type="match status" value="1"/>
</dbReference>
<reference evidence="7 8" key="1">
    <citation type="submission" date="2016-10" db="EMBL/GenBank/DDBJ databases">
        <authorList>
            <person name="de Groot N.N."/>
        </authorList>
    </citation>
    <scope>NUCLEOTIDE SEQUENCE [LARGE SCALE GENOMIC DNA]</scope>
    <source>
        <strain evidence="7 8">CGMCC 1.10210</strain>
    </source>
</reference>
<evidence type="ECO:0000313" key="8">
    <source>
        <dbReference type="Proteomes" id="UP000182258"/>
    </source>
</evidence>
<feature type="domain" description="HAMP" evidence="6">
    <location>
        <begin position="322"/>
        <end position="374"/>
    </location>
</feature>
<sequence>MSIRSKLVTAVSLLGMSLVALGFSSFISLNSATEKTRTIVAVGVTGLGQLTRINDMYSDIMRDTMGVVVAELTAVEGAGSIEESLQSIETDWSTYLRNEISAAALPLVETAKVRMREAAPNIAKLQNLLAGDDINALSEFVKSDLGVTVESIASQFDQLAEIQASTSEADYEEAVQQANASLWIMAAIAALSAIVLAFAIRVVLHEVVRPLKIIEKTMRSLASGDFSVEVPYAGRKDEIGAMAEAVVTFRSNGLRVAHMTEAEAAASLRSESERSATMAQLRIDFGSVVDAAIAGDFSKRVDITFNDTELNGLAGSVNALVTNMDRGMTETGAVLNALARTDLTQRVTGKYDGAFAQLKNDTNAVIDRLTDILGQLRQTSAGLKTATGEILAGANDLSARTTKQAASIQETSAAMLQLSATVRENAGRATQANIGSQTLAKAVERGGNVMADANLAMERISTSSAKISNIIGLIDDIAFQTNLLALNASVEAARAGDAGKGFAVVAVEVRRLAQSAASASADIKTLIDISAGEVVTGSKFVSEAAEHLTYMLDSVRANSLLIDGIAAASQEQSRAIAEVTTAVREMDAMTQHNAALVEETNAAIEQTEAQATELDRIVDVFRTANAEEATEFAGRSRPRPTANRAA</sequence>
<dbReference type="GO" id="GO:0006935">
    <property type="term" value="P:chemotaxis"/>
    <property type="evidence" value="ECO:0007669"/>
    <property type="project" value="UniProtKB-KW"/>
</dbReference>
<dbReference type="SUPFAM" id="SSF58104">
    <property type="entry name" value="Methyl-accepting chemotaxis protein (MCP) signaling domain"/>
    <property type="match status" value="1"/>
</dbReference>
<dbReference type="InterPro" id="IPR051310">
    <property type="entry name" value="MCP_chemotaxis"/>
</dbReference>
<evidence type="ECO:0000256" key="2">
    <source>
        <dbReference type="ARBA" id="ARBA00029447"/>
    </source>
</evidence>
<dbReference type="SMART" id="SM00283">
    <property type="entry name" value="MA"/>
    <property type="match status" value="1"/>
</dbReference>
<keyword evidence="4" id="KW-0812">Transmembrane</keyword>
<feature type="domain" description="Methyl-accepting transducer" evidence="5">
    <location>
        <begin position="379"/>
        <end position="608"/>
    </location>
</feature>
<evidence type="ECO:0000313" key="7">
    <source>
        <dbReference type="EMBL" id="SFD38488.1"/>
    </source>
</evidence>
<evidence type="ECO:0000259" key="5">
    <source>
        <dbReference type="PROSITE" id="PS50111"/>
    </source>
</evidence>
<dbReference type="SMART" id="SM00304">
    <property type="entry name" value="HAMP"/>
    <property type="match status" value="2"/>
</dbReference>
<proteinExistence type="inferred from homology"/>
<evidence type="ECO:0000259" key="6">
    <source>
        <dbReference type="PROSITE" id="PS50885"/>
    </source>
</evidence>
<dbReference type="PANTHER" id="PTHR43531">
    <property type="entry name" value="PROTEIN ICFG"/>
    <property type="match status" value="1"/>
</dbReference>
<dbReference type="InterPro" id="IPR004090">
    <property type="entry name" value="Chemotax_Me-accpt_rcpt"/>
</dbReference>
<feature type="transmembrane region" description="Helical" evidence="4">
    <location>
        <begin position="182"/>
        <end position="204"/>
    </location>
</feature>
<dbReference type="Pfam" id="PF12729">
    <property type="entry name" value="4HB_MCP_1"/>
    <property type="match status" value="1"/>
</dbReference>
<dbReference type="AlphaFoldDB" id="A0A1I1S1R3"/>
<dbReference type="Pfam" id="PF00672">
    <property type="entry name" value="HAMP"/>
    <property type="match status" value="1"/>
</dbReference>
<dbReference type="EMBL" id="FOMB01000049">
    <property type="protein sequence ID" value="SFD38488.1"/>
    <property type="molecule type" value="Genomic_DNA"/>
</dbReference>
<dbReference type="STRING" id="728005.SAMN04488059_1495"/>
<keyword evidence="3" id="KW-0807">Transducer</keyword>
<dbReference type="GO" id="GO:0007165">
    <property type="term" value="P:signal transduction"/>
    <property type="evidence" value="ECO:0007669"/>
    <property type="project" value="UniProtKB-KW"/>
</dbReference>
<dbReference type="InterPro" id="IPR004089">
    <property type="entry name" value="MCPsignal_dom"/>
</dbReference>
<dbReference type="InterPro" id="IPR024478">
    <property type="entry name" value="HlyB_4HB_MCP"/>
</dbReference>
<evidence type="ECO:0000256" key="4">
    <source>
        <dbReference type="SAM" id="Phobius"/>
    </source>
</evidence>
<dbReference type="Pfam" id="PF18947">
    <property type="entry name" value="HAMP_2"/>
    <property type="match status" value="1"/>
</dbReference>
<dbReference type="PRINTS" id="PR00260">
    <property type="entry name" value="CHEMTRNSDUCR"/>
</dbReference>
<dbReference type="SUPFAM" id="SSF158472">
    <property type="entry name" value="HAMP domain-like"/>
    <property type="match status" value="1"/>
</dbReference>
<name>A0A1I1S1R3_9HYPH</name>
<evidence type="ECO:0000256" key="3">
    <source>
        <dbReference type="PROSITE-ProRule" id="PRU00284"/>
    </source>
</evidence>
<dbReference type="GO" id="GO:0005886">
    <property type="term" value="C:plasma membrane"/>
    <property type="evidence" value="ECO:0007669"/>
    <property type="project" value="TreeGrafter"/>
</dbReference>
<keyword evidence="1" id="KW-0488">Methylation</keyword>
<dbReference type="PANTHER" id="PTHR43531:SF14">
    <property type="entry name" value="METHYL-ACCEPTING CHEMOTAXIS PROTEIN I-RELATED"/>
    <property type="match status" value="1"/>
</dbReference>
<dbReference type="InterPro" id="IPR003660">
    <property type="entry name" value="HAMP_dom"/>
</dbReference>
<dbReference type="GO" id="GO:0004888">
    <property type="term" value="F:transmembrane signaling receptor activity"/>
    <property type="evidence" value="ECO:0007669"/>
    <property type="project" value="InterPro"/>
</dbReference>
<accession>A0A1I1S1R3</accession>
<dbReference type="Pfam" id="PF00015">
    <property type="entry name" value="MCPsignal"/>
    <property type="match status" value="1"/>
</dbReference>
<dbReference type="Gene3D" id="1.10.287.950">
    <property type="entry name" value="Methyl-accepting chemotaxis protein"/>
    <property type="match status" value="1"/>
</dbReference>
<dbReference type="Proteomes" id="UP000182258">
    <property type="component" value="Unassembled WGS sequence"/>
</dbReference>
<dbReference type="Gene3D" id="6.10.340.10">
    <property type="match status" value="1"/>
</dbReference>
<feature type="domain" description="HAMP" evidence="6">
    <location>
        <begin position="205"/>
        <end position="258"/>
    </location>
</feature>
<dbReference type="CDD" id="cd06225">
    <property type="entry name" value="HAMP"/>
    <property type="match status" value="1"/>
</dbReference>
<dbReference type="PROSITE" id="PS50111">
    <property type="entry name" value="CHEMOTAXIS_TRANSDUC_2"/>
    <property type="match status" value="1"/>
</dbReference>
<keyword evidence="4" id="KW-1133">Transmembrane helix</keyword>
<keyword evidence="4" id="KW-0472">Membrane</keyword>
<evidence type="ECO:0000256" key="1">
    <source>
        <dbReference type="ARBA" id="ARBA00022481"/>
    </source>
</evidence>
<comment type="similarity">
    <text evidence="2">Belongs to the methyl-accepting chemotaxis (MCP) protein family.</text>
</comment>